<dbReference type="InterPro" id="IPR037069">
    <property type="entry name" value="AcylCoA_DH/ox_N_sf"/>
</dbReference>
<comment type="caution">
    <text evidence="8">The sequence shown here is derived from an EMBL/GenBank/DDBJ whole genome shotgun (WGS) entry which is preliminary data.</text>
</comment>
<dbReference type="Pfam" id="PF00441">
    <property type="entry name" value="Acyl-CoA_dh_1"/>
    <property type="match status" value="1"/>
</dbReference>
<keyword evidence="9" id="KW-1185">Reference proteome</keyword>
<proteinExistence type="inferred from homology"/>
<keyword evidence="4" id="KW-0274">FAD</keyword>
<dbReference type="PANTHER" id="PTHR43884">
    <property type="entry name" value="ACYL-COA DEHYDROGENASE"/>
    <property type="match status" value="1"/>
</dbReference>
<evidence type="ECO:0000259" key="6">
    <source>
        <dbReference type="Pfam" id="PF02770"/>
    </source>
</evidence>
<dbReference type="InterPro" id="IPR006089">
    <property type="entry name" value="Acyl-CoA_DH_CS"/>
</dbReference>
<dbReference type="EMBL" id="JAQSIP010000001">
    <property type="protein sequence ID" value="MDD0837280.1"/>
    <property type="molecule type" value="Genomic_DNA"/>
</dbReference>
<sequence>MIERTLFSPEHEAFRDSFRRFCTQEIAPHHAAWEEQGYVDREVWRRAGENGFLCMSLPEAYGGAGADRLYSVAQMEVLSAGGYSGIGFGLHSEIVAPYLLHYGTEAQKQHYLPRLARGEMVGAIAMSEPAAGSDLQGIKTTALRQDDGSYLLNGSKTFITNGWHADLVIVVAKTQPAAGAKGTSLFLVERGMPGFDKGQRLKKLGMKAQDTSELFFNNVRLPADSLLGGEAQLNRGFICLMEQLPWERLQIAIGAVAAAQAAIGWTLDYVKQRQVFGQSVAAFQNTRYTLAELQTEVQVAQVFVDKCVELLEAGTLDTATASMAKYWCSDLQCKVMDECVQLHGGYGYMWEYPITRAYADARVQRIYGGTNEIMKEVISRAMGLGGR</sequence>
<dbReference type="InterPro" id="IPR046373">
    <property type="entry name" value="Acyl-CoA_Oxase/DH_mid-dom_sf"/>
</dbReference>
<protein>
    <submittedName>
        <fullName evidence="8">Acyl-CoA dehydrogenase family protein</fullName>
    </submittedName>
</protein>
<dbReference type="Gene3D" id="1.20.140.10">
    <property type="entry name" value="Butyryl-CoA Dehydrogenase, subunit A, domain 3"/>
    <property type="match status" value="1"/>
</dbReference>
<dbReference type="Pfam" id="PF02770">
    <property type="entry name" value="Acyl-CoA_dh_M"/>
    <property type="match status" value="1"/>
</dbReference>
<dbReference type="Pfam" id="PF02771">
    <property type="entry name" value="Acyl-CoA_dh_N"/>
    <property type="match status" value="1"/>
</dbReference>
<gene>
    <name evidence="8" type="ORF">PSQ40_01725</name>
</gene>
<dbReference type="InterPro" id="IPR036250">
    <property type="entry name" value="AcylCo_DH-like_C"/>
</dbReference>
<dbReference type="Gene3D" id="2.40.110.10">
    <property type="entry name" value="Butyryl-CoA Dehydrogenase, subunit A, domain 2"/>
    <property type="match status" value="1"/>
</dbReference>
<dbReference type="SUPFAM" id="SSF47203">
    <property type="entry name" value="Acyl-CoA dehydrogenase C-terminal domain-like"/>
    <property type="match status" value="1"/>
</dbReference>
<feature type="domain" description="Acyl-CoA dehydrogenase/oxidase C-terminal" evidence="5">
    <location>
        <begin position="234"/>
        <end position="382"/>
    </location>
</feature>
<dbReference type="InterPro" id="IPR009100">
    <property type="entry name" value="AcylCoA_DH/oxidase_NM_dom_sf"/>
</dbReference>
<dbReference type="Proteomes" id="UP001528673">
    <property type="component" value="Unassembled WGS sequence"/>
</dbReference>
<organism evidence="8 9">
    <name type="scientific">Curvibacter cyanobacteriorum</name>
    <dbReference type="NCBI Taxonomy" id="3026422"/>
    <lineage>
        <taxon>Bacteria</taxon>
        <taxon>Pseudomonadati</taxon>
        <taxon>Pseudomonadota</taxon>
        <taxon>Betaproteobacteria</taxon>
        <taxon>Burkholderiales</taxon>
        <taxon>Comamonadaceae</taxon>
        <taxon>Curvibacter</taxon>
    </lineage>
</organism>
<dbReference type="RefSeq" id="WP_273948264.1">
    <property type="nucleotide sequence ID" value="NZ_JAQSIP010000001.1"/>
</dbReference>
<feature type="domain" description="Acyl-CoA dehydrogenase/oxidase N-terminal" evidence="7">
    <location>
        <begin position="8"/>
        <end position="119"/>
    </location>
</feature>
<dbReference type="SUPFAM" id="SSF56645">
    <property type="entry name" value="Acyl-CoA dehydrogenase NM domain-like"/>
    <property type="match status" value="1"/>
</dbReference>
<dbReference type="PIRSF" id="PIRSF016578">
    <property type="entry name" value="HsaA"/>
    <property type="match status" value="1"/>
</dbReference>
<dbReference type="PROSITE" id="PS00072">
    <property type="entry name" value="ACYL_COA_DH_1"/>
    <property type="match status" value="1"/>
</dbReference>
<dbReference type="PROSITE" id="PS00073">
    <property type="entry name" value="ACYL_COA_DH_2"/>
    <property type="match status" value="1"/>
</dbReference>
<evidence type="ECO:0000259" key="7">
    <source>
        <dbReference type="Pfam" id="PF02771"/>
    </source>
</evidence>
<evidence type="ECO:0000256" key="2">
    <source>
        <dbReference type="ARBA" id="ARBA00009347"/>
    </source>
</evidence>
<feature type="domain" description="Acyl-CoA oxidase/dehydrogenase middle" evidence="6">
    <location>
        <begin position="123"/>
        <end position="219"/>
    </location>
</feature>
<evidence type="ECO:0000313" key="8">
    <source>
        <dbReference type="EMBL" id="MDD0837280.1"/>
    </source>
</evidence>
<dbReference type="Gene3D" id="1.10.540.10">
    <property type="entry name" value="Acyl-CoA dehydrogenase/oxidase, N-terminal domain"/>
    <property type="match status" value="1"/>
</dbReference>
<evidence type="ECO:0000256" key="1">
    <source>
        <dbReference type="ARBA" id="ARBA00001974"/>
    </source>
</evidence>
<dbReference type="PANTHER" id="PTHR43884:SF12">
    <property type="entry name" value="ISOVALERYL-COA DEHYDROGENASE, MITOCHONDRIAL-RELATED"/>
    <property type="match status" value="1"/>
</dbReference>
<comment type="similarity">
    <text evidence="2">Belongs to the acyl-CoA dehydrogenase family.</text>
</comment>
<evidence type="ECO:0000256" key="4">
    <source>
        <dbReference type="ARBA" id="ARBA00022827"/>
    </source>
</evidence>
<evidence type="ECO:0000313" key="9">
    <source>
        <dbReference type="Proteomes" id="UP001528673"/>
    </source>
</evidence>
<keyword evidence="3" id="KW-0285">Flavoprotein</keyword>
<dbReference type="InterPro" id="IPR009075">
    <property type="entry name" value="AcylCo_DH/oxidase_C"/>
</dbReference>
<dbReference type="InterPro" id="IPR006091">
    <property type="entry name" value="Acyl-CoA_Oxase/DH_mid-dom"/>
</dbReference>
<evidence type="ECO:0000256" key="3">
    <source>
        <dbReference type="ARBA" id="ARBA00022630"/>
    </source>
</evidence>
<accession>A0ABT5MTD2</accession>
<name>A0ABT5MTD2_9BURK</name>
<dbReference type="InterPro" id="IPR013786">
    <property type="entry name" value="AcylCoA_DH/ox_N"/>
</dbReference>
<evidence type="ECO:0000259" key="5">
    <source>
        <dbReference type="Pfam" id="PF00441"/>
    </source>
</evidence>
<comment type="cofactor">
    <cofactor evidence="1">
        <name>FAD</name>
        <dbReference type="ChEBI" id="CHEBI:57692"/>
    </cofactor>
</comment>
<reference evidence="8 9" key="1">
    <citation type="submission" date="2023-02" db="EMBL/GenBank/DDBJ databases">
        <title>Bacterial whole genomic sequence of Curvibacter sp. HBC61.</title>
        <authorList>
            <person name="Le V."/>
            <person name="Ko S.-R."/>
            <person name="Ahn C.-Y."/>
            <person name="Oh H.-M."/>
        </authorList>
    </citation>
    <scope>NUCLEOTIDE SEQUENCE [LARGE SCALE GENOMIC DNA]</scope>
    <source>
        <strain evidence="8 9">HBC61</strain>
    </source>
</reference>